<dbReference type="Proteomes" id="UP001334084">
    <property type="component" value="Chromosome 3"/>
</dbReference>
<dbReference type="SUPFAM" id="SSF56204">
    <property type="entry name" value="Hect, E3 ligase catalytic domain"/>
    <property type="match status" value="1"/>
</dbReference>
<gene>
    <name evidence="9" type="ORF">VNE69_03090</name>
</gene>
<comment type="pathway">
    <text evidence="2">Protein modification; protein ubiquitination.</text>
</comment>
<dbReference type="GeneID" id="90540686"/>
<dbReference type="InterPro" id="IPR035983">
    <property type="entry name" value="Hect_E3_ubiquitin_ligase"/>
</dbReference>
<evidence type="ECO:0000313" key="9">
    <source>
        <dbReference type="EMBL" id="WUR02869.1"/>
    </source>
</evidence>
<keyword evidence="4" id="KW-0808">Transferase</keyword>
<dbReference type="InterPro" id="IPR000569">
    <property type="entry name" value="HECT_dom"/>
</dbReference>
<comment type="catalytic activity">
    <reaction evidence="1">
        <text>S-ubiquitinyl-[E2 ubiquitin-conjugating enzyme]-L-cysteine + [acceptor protein]-L-lysine = [E2 ubiquitin-conjugating enzyme]-L-cysteine + N(6)-ubiquitinyl-[acceptor protein]-L-lysine.</text>
        <dbReference type="EC" id="2.3.2.26"/>
    </reaction>
</comment>
<dbReference type="GO" id="GO:0061630">
    <property type="term" value="F:ubiquitin protein ligase activity"/>
    <property type="evidence" value="ECO:0007669"/>
    <property type="project" value="UniProtKB-EC"/>
</dbReference>
<dbReference type="KEGG" id="vnx:VNE69_03090"/>
<dbReference type="AlphaFoldDB" id="A0AAX4JA49"/>
<dbReference type="PROSITE" id="PS50237">
    <property type="entry name" value="HECT"/>
    <property type="match status" value="1"/>
</dbReference>
<dbReference type="Gene3D" id="3.90.1750.10">
    <property type="entry name" value="Hect, E3 ligase catalytic domains"/>
    <property type="match status" value="1"/>
</dbReference>
<evidence type="ECO:0000256" key="5">
    <source>
        <dbReference type="ARBA" id="ARBA00022786"/>
    </source>
</evidence>
<accession>A0AAX4JA49</accession>
<organism evidence="9 10">
    <name type="scientific">Vairimorpha necatrix</name>
    <dbReference type="NCBI Taxonomy" id="6039"/>
    <lineage>
        <taxon>Eukaryota</taxon>
        <taxon>Fungi</taxon>
        <taxon>Fungi incertae sedis</taxon>
        <taxon>Microsporidia</taxon>
        <taxon>Nosematidae</taxon>
        <taxon>Vairimorpha</taxon>
    </lineage>
</organism>
<protein>
    <recommendedName>
        <fullName evidence="3">HECT-type E3 ubiquitin transferase</fullName>
        <ecNumber evidence="3">2.3.2.26</ecNumber>
    </recommendedName>
</protein>
<sequence>MVRREYIILTLCVAFFSFFAIRIIWTLYNKHREKQVIQNHLFALSISRHYDDEIKIIKIEINRRNILRDSFECIMSKFATELYSRNRLFISFKDEVGFDESGITREWISLLIDEIFDPKNQLFYFPTDDCKQMSPVKIELIREKNLMYYRFLGRIMGRMIISKVNADVNLQSIVWKQLLDLQCDHSDFEKADPEFYKNFMKLKENPQIVIDLQTSFEEDGIEFIENGKNILVNADNINLYIEQFLKYKYITKIEKQVTEIKIGLFETINRNFLKDFSGDSFKLLIRGSESIDINNWIANTKYIYYNRAIETIKSFWEVVKSFSDDEKKLLLQFVTGSRYLPDGGLKNLTGNNLKKQKFTIMLVVSDNDTLLPSASTCTNTLKLPRYSSKKILKEKLLLAINECREGFDLS</sequence>
<dbReference type="Gene3D" id="3.30.2410.10">
    <property type="entry name" value="Hect, E3 ligase catalytic domain"/>
    <property type="match status" value="1"/>
</dbReference>
<dbReference type="FunFam" id="3.30.2410.10:FF:000009">
    <property type="entry name" value="Probable E3 ubiquitin-protein ligase HECTD2"/>
    <property type="match status" value="1"/>
</dbReference>
<evidence type="ECO:0000256" key="7">
    <source>
        <dbReference type="SAM" id="Phobius"/>
    </source>
</evidence>
<dbReference type="Gene3D" id="3.30.2160.10">
    <property type="entry name" value="Hect, E3 ligase catalytic domain"/>
    <property type="match status" value="1"/>
</dbReference>
<evidence type="ECO:0000256" key="4">
    <source>
        <dbReference type="ARBA" id="ARBA00022679"/>
    </source>
</evidence>
<evidence type="ECO:0000256" key="2">
    <source>
        <dbReference type="ARBA" id="ARBA00004906"/>
    </source>
</evidence>
<evidence type="ECO:0000259" key="8">
    <source>
        <dbReference type="PROSITE" id="PS50237"/>
    </source>
</evidence>
<keyword evidence="7" id="KW-0472">Membrane</keyword>
<keyword evidence="7" id="KW-0812">Transmembrane</keyword>
<keyword evidence="5 6" id="KW-0833">Ubl conjugation pathway</keyword>
<dbReference type="PANTHER" id="PTHR11254">
    <property type="entry name" value="HECT DOMAIN UBIQUITIN-PROTEIN LIGASE"/>
    <property type="match status" value="1"/>
</dbReference>
<dbReference type="PANTHER" id="PTHR11254:SF440">
    <property type="entry name" value="E3 UBIQUITIN-PROTEIN LIGASE NEDD-4"/>
    <property type="match status" value="1"/>
</dbReference>
<feature type="active site" description="Glycyl thioester intermediate" evidence="6">
    <location>
        <position position="377"/>
    </location>
</feature>
<evidence type="ECO:0000256" key="1">
    <source>
        <dbReference type="ARBA" id="ARBA00000885"/>
    </source>
</evidence>
<evidence type="ECO:0000313" key="10">
    <source>
        <dbReference type="Proteomes" id="UP001334084"/>
    </source>
</evidence>
<dbReference type="Pfam" id="PF00632">
    <property type="entry name" value="HECT"/>
    <property type="match status" value="1"/>
</dbReference>
<keyword evidence="7" id="KW-1133">Transmembrane helix</keyword>
<reference evidence="9" key="1">
    <citation type="journal article" date="2024" name="BMC Genomics">
        <title>Functional annotation of a divergent genome using sequence and structure-based similarity.</title>
        <authorList>
            <person name="Svedberg D."/>
            <person name="Winiger R.R."/>
            <person name="Berg A."/>
            <person name="Sharma H."/>
            <person name="Tellgren-Roth C."/>
            <person name="Debrunner-Vossbrinck B.A."/>
            <person name="Vossbrinck C.R."/>
            <person name="Barandun J."/>
        </authorList>
    </citation>
    <scope>NUCLEOTIDE SEQUENCE</scope>
    <source>
        <strain evidence="9">Illinois isolate</strain>
    </source>
</reference>
<dbReference type="EMBL" id="CP142728">
    <property type="protein sequence ID" value="WUR02869.1"/>
    <property type="molecule type" value="Genomic_DNA"/>
</dbReference>
<evidence type="ECO:0000256" key="6">
    <source>
        <dbReference type="PROSITE-ProRule" id="PRU00104"/>
    </source>
</evidence>
<name>A0AAX4JA49_9MICR</name>
<feature type="domain" description="HECT" evidence="8">
    <location>
        <begin position="80"/>
        <end position="410"/>
    </location>
</feature>
<dbReference type="SMART" id="SM00119">
    <property type="entry name" value="HECTc"/>
    <property type="match status" value="1"/>
</dbReference>
<keyword evidence="10" id="KW-1185">Reference proteome</keyword>
<evidence type="ECO:0000256" key="3">
    <source>
        <dbReference type="ARBA" id="ARBA00012485"/>
    </source>
</evidence>
<feature type="transmembrane region" description="Helical" evidence="7">
    <location>
        <begin position="6"/>
        <end position="25"/>
    </location>
</feature>
<dbReference type="RefSeq" id="XP_065329014.1">
    <property type="nucleotide sequence ID" value="XM_065472942.1"/>
</dbReference>
<dbReference type="InterPro" id="IPR050409">
    <property type="entry name" value="E3_ubiq-protein_ligase"/>
</dbReference>
<proteinExistence type="predicted"/>
<dbReference type="EC" id="2.3.2.26" evidence="3"/>